<feature type="coiled-coil region" evidence="1">
    <location>
        <begin position="260"/>
        <end position="294"/>
    </location>
</feature>
<dbReference type="CDD" id="cd11658">
    <property type="entry name" value="SANT_DMAP1_like"/>
    <property type="match status" value="1"/>
</dbReference>
<dbReference type="SUPFAM" id="SSF48371">
    <property type="entry name" value="ARM repeat"/>
    <property type="match status" value="1"/>
</dbReference>
<proteinExistence type="predicted"/>
<feature type="domain" description="Myb-like" evidence="2">
    <location>
        <begin position="471"/>
        <end position="522"/>
    </location>
</feature>
<sequence length="540" mass="61535">MESEDTKKIQGNAGVYFREIGGLMFVQNLAKSSEHSMVKEAALYILGTVAEQNDENQMLCCSLFPHANDWLINCIKPEIIRPLCSFIGLTVANNTRVQKYFISVGGLDVLSQVLVQLESDSHKTLSSAKLAVVVTKTVDACIADNPMFGEVLSKYHIVSKLLALLLHESLDSEEKFSIILTLGHCTEVCEENQIDLFKNNGLPLMIQALTESQNEELNKAATFVLCNCKKITEKLSLREYSFGENEAEQLKNINMKEKNIEEYWKKAKEILHRIEQLEAEENEEKIQREKYKNNVSPMNINIQNTLKYLHADSISGGPKAEDKDESQSRKLQSCKSHGFMSKACTNDDQMKTLLKSANPVNACYRESGQNETLYKSNSSCNQNLHEETTSEKKELVSQSRYCLIIVFFLNLFNPFTLCSDIINKEVINFLSTDNCSKTFKYRCSEILLTPRRRQHLSNEPTTSGGIKKRKIRKNFTKEEVNYLFSGVKKMGNHWNLILWSFPFQQGRKSVDLARKYYKLTKRPKCVAPLLEDLSVFGLNS</sequence>
<dbReference type="EMBL" id="KB030572">
    <property type="protein sequence ID" value="ELK14470.1"/>
    <property type="molecule type" value="Genomic_DNA"/>
</dbReference>
<evidence type="ECO:0000259" key="2">
    <source>
        <dbReference type="SMART" id="SM00717"/>
    </source>
</evidence>
<dbReference type="PANTHER" id="PTHR14014:SF0">
    <property type="entry name" value="TELOMERE REPEATS-BINDING BOUQUET FORMATION PROTEIN 1"/>
    <property type="match status" value="1"/>
</dbReference>
<name>L5KTD7_PTEAL</name>
<reference evidence="4" key="1">
    <citation type="journal article" date="2013" name="Science">
        <title>Comparative analysis of bat genomes provides insight into the evolution of flight and immunity.</title>
        <authorList>
            <person name="Zhang G."/>
            <person name="Cowled C."/>
            <person name="Shi Z."/>
            <person name="Huang Z."/>
            <person name="Bishop-Lilly K.A."/>
            <person name="Fang X."/>
            <person name="Wynne J.W."/>
            <person name="Xiong Z."/>
            <person name="Baker M.L."/>
            <person name="Zhao W."/>
            <person name="Tachedjian M."/>
            <person name="Zhu Y."/>
            <person name="Zhou P."/>
            <person name="Jiang X."/>
            <person name="Ng J."/>
            <person name="Yang L."/>
            <person name="Wu L."/>
            <person name="Xiao J."/>
            <person name="Feng Y."/>
            <person name="Chen Y."/>
            <person name="Sun X."/>
            <person name="Zhang Y."/>
            <person name="Marsh G.A."/>
            <person name="Crameri G."/>
            <person name="Broder C.C."/>
            <person name="Frey K.G."/>
            <person name="Wang L.F."/>
            <person name="Wang J."/>
        </authorList>
    </citation>
    <scope>NUCLEOTIDE SEQUENCE [LARGE SCALE GENOMIC DNA]</scope>
</reference>
<dbReference type="STRING" id="9402.L5KTD7"/>
<dbReference type="GO" id="GO:0007129">
    <property type="term" value="P:homologous chromosome pairing at meiosis"/>
    <property type="evidence" value="ECO:0007669"/>
    <property type="project" value="TreeGrafter"/>
</dbReference>
<dbReference type="InterPro" id="IPR011989">
    <property type="entry name" value="ARM-like"/>
</dbReference>
<dbReference type="GO" id="GO:0070197">
    <property type="term" value="P:meiotic attachment of telomere to nuclear envelope"/>
    <property type="evidence" value="ECO:0007669"/>
    <property type="project" value="InterPro"/>
</dbReference>
<dbReference type="InParanoid" id="L5KTD7"/>
<organism evidence="3 4">
    <name type="scientific">Pteropus alecto</name>
    <name type="common">Black flying fox</name>
    <dbReference type="NCBI Taxonomy" id="9402"/>
    <lineage>
        <taxon>Eukaryota</taxon>
        <taxon>Metazoa</taxon>
        <taxon>Chordata</taxon>
        <taxon>Craniata</taxon>
        <taxon>Vertebrata</taxon>
        <taxon>Euteleostomi</taxon>
        <taxon>Mammalia</taxon>
        <taxon>Eutheria</taxon>
        <taxon>Laurasiatheria</taxon>
        <taxon>Chiroptera</taxon>
        <taxon>Yinpterochiroptera</taxon>
        <taxon>Pteropodoidea</taxon>
        <taxon>Pteropodidae</taxon>
        <taxon>Pteropodinae</taxon>
        <taxon>Pteropus</taxon>
    </lineage>
</organism>
<accession>L5KTD7</accession>
<dbReference type="SUPFAM" id="SSF46689">
    <property type="entry name" value="Homeodomain-like"/>
    <property type="match status" value="1"/>
</dbReference>
<dbReference type="AlphaFoldDB" id="L5KTD7"/>
<dbReference type="FunCoup" id="L5KTD7">
    <property type="interactions" value="176"/>
</dbReference>
<dbReference type="SMART" id="SM00717">
    <property type="entry name" value="SANT"/>
    <property type="match status" value="1"/>
</dbReference>
<dbReference type="PANTHER" id="PTHR14014">
    <property type="entry name" value="TELOMERE REPEATS-BINDING BOUQUET FORMATION PROTEIN 1"/>
    <property type="match status" value="1"/>
</dbReference>
<keyword evidence="4" id="KW-1185">Reference proteome</keyword>
<evidence type="ECO:0000256" key="1">
    <source>
        <dbReference type="SAM" id="Coils"/>
    </source>
</evidence>
<evidence type="ECO:0000313" key="4">
    <source>
        <dbReference type="Proteomes" id="UP000010552"/>
    </source>
</evidence>
<keyword evidence="1" id="KW-0175">Coiled coil</keyword>
<gene>
    <name evidence="3" type="ORF">PAL_GLEAN10016197</name>
</gene>
<dbReference type="InterPro" id="IPR001005">
    <property type="entry name" value="SANT/Myb"/>
</dbReference>
<dbReference type="InterPro" id="IPR009057">
    <property type="entry name" value="Homeodomain-like_sf"/>
</dbReference>
<dbReference type="Gene3D" id="1.10.10.60">
    <property type="entry name" value="Homeodomain-like"/>
    <property type="match status" value="1"/>
</dbReference>
<dbReference type="Proteomes" id="UP000010552">
    <property type="component" value="Unassembled WGS sequence"/>
</dbReference>
<dbReference type="eggNOG" id="ENOG502QQER">
    <property type="taxonomic scope" value="Eukaryota"/>
</dbReference>
<dbReference type="Gene3D" id="1.25.10.10">
    <property type="entry name" value="Leucine-rich Repeat Variant"/>
    <property type="match status" value="1"/>
</dbReference>
<protein>
    <submittedName>
        <fullName evidence="3">Coiled-coil domain-containing protein 79</fullName>
    </submittedName>
</protein>
<dbReference type="InterPro" id="IPR042359">
    <property type="entry name" value="TERB1"/>
</dbReference>
<dbReference type="InterPro" id="IPR016024">
    <property type="entry name" value="ARM-type_fold"/>
</dbReference>
<evidence type="ECO:0000313" key="3">
    <source>
        <dbReference type="EMBL" id="ELK14470.1"/>
    </source>
</evidence>